<feature type="domain" description="Peptidase S74" evidence="2">
    <location>
        <begin position="2276"/>
        <end position="2369"/>
    </location>
</feature>
<dbReference type="InterPro" id="IPR008979">
    <property type="entry name" value="Galactose-bd-like_sf"/>
</dbReference>
<dbReference type="Pfam" id="PF13884">
    <property type="entry name" value="Peptidase_S74"/>
    <property type="match status" value="1"/>
</dbReference>
<evidence type="ECO:0000313" key="3">
    <source>
        <dbReference type="EMBL" id="BAR92624.1"/>
    </source>
</evidence>
<dbReference type="SUPFAM" id="SSF49785">
    <property type="entry name" value="Galactose-binding domain-like"/>
    <property type="match status" value="2"/>
</dbReference>
<dbReference type="Gene3D" id="2.60.120.260">
    <property type="entry name" value="Galactose-binding domain-like"/>
    <property type="match status" value="3"/>
</dbReference>
<accession>A0A0H5ASD5</accession>
<dbReference type="InterPro" id="IPR007119">
    <property type="entry name" value="Phage_tail_spike_N"/>
</dbReference>
<evidence type="ECO:0000256" key="1">
    <source>
        <dbReference type="SAM" id="Coils"/>
    </source>
</evidence>
<dbReference type="PHI-base" id="PHI:6549"/>
<dbReference type="InterPro" id="IPR030392">
    <property type="entry name" value="S74_ICA"/>
</dbReference>
<reference evidence="3" key="1">
    <citation type="submission" date="2015-06" db="EMBL/GenBank/DDBJ databases">
        <title>Identification of PblB mediating galactose-specific adhesion in a successful Streptococcus pneumoniae clone.</title>
        <authorList>
            <person name="Hsieh Y.C."/>
            <person name="Lin T.L."/>
            <person name="Lin C.M."/>
            <person name="Wang J.T."/>
        </authorList>
    </citation>
    <scope>NUCLEOTIDE SEQUENCE</scope>
</reference>
<dbReference type="NCBIfam" id="TIGR01665">
    <property type="entry name" value="put_anti_recept"/>
    <property type="match status" value="1"/>
</dbReference>
<feature type="coiled-coil region" evidence="1">
    <location>
        <begin position="287"/>
        <end position="314"/>
    </location>
</feature>
<name>A0A0H5ASD5_STREE</name>
<proteinExistence type="predicted"/>
<dbReference type="PROSITE" id="PS51688">
    <property type="entry name" value="ICA"/>
    <property type="match status" value="1"/>
</dbReference>
<evidence type="ECO:0000259" key="2">
    <source>
        <dbReference type="PROSITE" id="PS51688"/>
    </source>
</evidence>
<protein>
    <submittedName>
        <fullName evidence="3">PblB protein</fullName>
    </submittedName>
</protein>
<dbReference type="PROSITE" id="PS51257">
    <property type="entry name" value="PROKAR_LIPOPROTEIN"/>
    <property type="match status" value="1"/>
</dbReference>
<gene>
    <name evidence="3" type="primary">PblB</name>
</gene>
<organism evidence="3">
    <name type="scientific">Streptococcus pneumoniae</name>
    <dbReference type="NCBI Taxonomy" id="1313"/>
    <lineage>
        <taxon>Bacteria</taxon>
        <taxon>Bacillati</taxon>
        <taxon>Bacillota</taxon>
        <taxon>Bacilli</taxon>
        <taxon>Lactobacillales</taxon>
        <taxon>Streptococcaceae</taxon>
        <taxon>Streptococcus</taxon>
    </lineage>
</organism>
<dbReference type="EMBL" id="LC062603">
    <property type="protein sequence ID" value="BAR92624.1"/>
    <property type="molecule type" value="Genomic_DNA"/>
</dbReference>
<keyword evidence="1" id="KW-0175">Coiled coil</keyword>
<sequence length="2370" mass="263002">MMQRSITQMSVTSQSCGMALSRMVQNTKTALGDFSFNSDIQDRRTFNTTETETLYSVLLDGKHSIAGTWEGELVRDNFAMTVKKSRGENRGVVITTHKNLKDYQRTKNSQNVVTRIHARSTFKPEGAEKETTIRVTVDSPLINSYPYINEKEYENNNAKTVEELQKWAQSKFSNEGIDKVSDAIKIEAYELDGQVVHMGDTANLKSWKHNVDVFKKAIAYEFDALKEEYISLTFNDKAGIGGSRASGGLSSAADAILGVTESAQEIALDKALQNADLDFDHKAGLLRQEISDGIELAKARAEEVKRELSDTINQRFNSFDNGPLKETKRKAEEALRNAGASTLLAQEAKRIGLDSVARLEAFKSQTTSAQTALSGDLDALKRTIANDIRPKQAQAEAEIAKQVEALSRTKNELAGASSLLAQEAKRIELDSVARLEAFKSQTTSAQTALSGDLDVLKRTIANDIRPKQAQAEAEIAKQVEALSRTKNELAGASTLLAQEAKRIELDSVARLEAFKSQTTSAQTALSGDLDVLKRTIANDIRPKQAQAEAEIAKQVEVLSRTKNELAGVKSAQATYEETTTRRLSELTNLANGKTSKSELTQTAEELASRIASVQAGSSRNYFRNSRSRTFTTGGQAVYDYRTFIVPDFWKNSDRFKRDYVRISFDVTFPVALVNDMPAMVHFSAHPWYAYRNLIFKGGTVERQHFEFTIDLSSSSEDYQTNNVFIRFGTNYGFPAGLQVVIENAMLSVGNYFPAYQPAYEDQEDRVSVVESNFKQRADSLDAGVSRLTEGLRTKADISALNVTAENIRQSVKSLETDTQNKLNQKLSQAEFEVRAGSIRQEILNATKDKASKSELTQTAEELASRIASVQASGRNLFLNSLFKQDIPKTGIWTTSTYTATIDSESKYLGHKALKIIGLNPSGRDGGNPKVTYPALGQFGKVIPGSTTNQDVTISFYAKANKNGIMLRSRLGNIGYKTGNVTLSTEIKRYVVHIPKGWTNESKQTTNEWLFNFNQEGTIWIWMPKFEISDVDTSYSEAPEDIEGQISTVESNFKQRADSLEAGVSRLTEGLRTKADISALNVTAENIRQSVKSLETDTQNKLNQKLSQAEFEVRAGSIRQEILNVTKDKASKSELTQTAEELSSKIASVQVGGINLLRNTASLLIGDRSKGCWMSASGGNGRAISVEVLDPPKKMIKNMIRVIENTNGGNKDLTQLVRLRIGEKYTISCYARIASDSPNANVNLLFRSWANNTDLNRKFQKSISHKNWQKYSFTFTADAIENSIQFGQSGAGIIEICAPKIESGTLATDYSEAPEDIEGQISTVESTFKQRANSLDAGVSRLTEGLRTKVDISALNVTAENIRQSVKSLETDTQNKLNQKLSQAEFEVRAGSIRQEILNATKDKADKTLVVSEAGKLREEFSKMKVGGRNLWIKSKTVGAVIEKLPENHVTGQKECYRLENNSTLTFNLEPDFSSRLYQKVTFSAWIKYENVVQGRNFWNVFNCFKHYLFRKNSETGVQSGPDYATLGMYKGSADWKYITFTYDYSEKTNFDQLKTSLRFNLEGATSGTAWVTGIKVEIGSVATDWSPAPEDADGLITEAKATFERTAQGLRTDLSAIQEYVNKNGQRQEALQRYTREESARQATAVRELVNRDFVGKATYQEDVKGINQRIEAVKTSANKDIASQIASYRQSVDGKFTDISSQITTYKQDVGGQISGLSNRLTSSEQGTTTQISNISNRINSNKQGTDNQISNLKTQVATNKDNAERQMGRISDQVSANKANADSQFANVTNQLARKVETTEFQRVKETSKLYERILGNTENGIADKVARMALTNQLFQVEVAKNASNGQNLLKGTKDFSGGWKNKGANWKKHAEKYKGVDVLFKNNSWNGVGQEIDAKIGEVYTFSLWMKSDWKNDTVNFYVNRNGSVEKGWGVPSETSVAITSEWKRYSFTFKITVDGFIFPRVERLNQNTNLYIAGLKLEKGSYATPYTEAPEDTDEAIRSVQSQLTGSWAVQNINSAGDIISGINLGANGHNRFVGKLTHITGETLIDRAVIKSAMVDKLKTANFEAGSVTTTILDAEAVTAEKLKVDNALIRKLTATDAFIDQLISKRIFSTKVESVISSSTFLEAYQGRIGGFTLGQFDQGGGRWISGVNQFSVGMGNGAGYGVRTAFWANWGNNWNYAGPKAWNVNTDGKMYCRNEVGFYDQVDFSNSSRANFYGNTTFSRSPVFSNGIELGSKDVLGDGWNPKGGRNAVVWWNQVGSGSVKYWMEQKSDRRLKENITDTAVKALDKINRLRMVAFDFIENKKHEEIGLIAQEAETIVPRIVSRDPENPDGYLHIDYTALVPYLIKAIQELNQKIEKMEKTIA</sequence>